<dbReference type="Pfam" id="PF12770">
    <property type="entry name" value="CHAT"/>
    <property type="match status" value="1"/>
</dbReference>
<dbReference type="Proteomes" id="UP000053372">
    <property type="component" value="Unassembled WGS sequence"/>
</dbReference>
<keyword evidence="5" id="KW-1185">Reference proteome</keyword>
<dbReference type="InterPro" id="IPR011990">
    <property type="entry name" value="TPR-like_helical_dom_sf"/>
</dbReference>
<organism evidence="4 5">
    <name type="scientific">Mastigocoleus testarum BC008</name>
    <dbReference type="NCBI Taxonomy" id="371196"/>
    <lineage>
        <taxon>Bacteria</taxon>
        <taxon>Bacillati</taxon>
        <taxon>Cyanobacteriota</taxon>
        <taxon>Cyanophyceae</taxon>
        <taxon>Nostocales</taxon>
        <taxon>Hapalosiphonaceae</taxon>
        <taxon>Mastigocoleus</taxon>
    </lineage>
</organism>
<name>A0A0V8A0D8_9CYAN</name>
<protein>
    <recommendedName>
        <fullName evidence="2">CHAT domain-containing protein</fullName>
    </recommendedName>
</protein>
<dbReference type="InterPro" id="IPR019734">
    <property type="entry name" value="TPR_rpt"/>
</dbReference>
<comment type="caution">
    <text evidence="4">The sequence shown here is derived from an EMBL/GenBank/DDBJ whole genome shotgun (WGS) entry which is preliminary data.</text>
</comment>
<evidence type="ECO:0000313" key="5">
    <source>
        <dbReference type="Proteomes" id="UP000053372"/>
    </source>
</evidence>
<dbReference type="EMBL" id="LMTZ01000006">
    <property type="protein sequence ID" value="KST70054.1"/>
    <property type="molecule type" value="Genomic_DNA"/>
</dbReference>
<dbReference type="AlphaFoldDB" id="A0A0V8A0D8"/>
<evidence type="ECO:0000256" key="1">
    <source>
        <dbReference type="PROSITE-ProRule" id="PRU00339"/>
    </source>
</evidence>
<feature type="repeat" description="TPR" evidence="1">
    <location>
        <begin position="25"/>
        <end position="58"/>
    </location>
</feature>
<dbReference type="SUPFAM" id="SSF48452">
    <property type="entry name" value="TPR-like"/>
    <property type="match status" value="2"/>
</dbReference>
<dbReference type="EMBL" id="LMTZ01000011">
    <property type="protein sequence ID" value="KST69895.1"/>
    <property type="molecule type" value="Genomic_DNA"/>
</dbReference>
<reference evidence="4 5" key="1">
    <citation type="journal article" date="2015" name="Genome Announc.">
        <title>Draft Genome of the Euendolithic (true boring) Cyanobacterium Mastigocoleus testarum strain BC008.</title>
        <authorList>
            <person name="Guida B.S."/>
            <person name="Garcia-Pichel F."/>
        </authorList>
    </citation>
    <scope>NUCLEOTIDE SEQUENCE [LARGE SCALE GENOMIC DNA]</scope>
    <source>
        <strain evidence="4 5">BC008</strain>
    </source>
</reference>
<keyword evidence="1" id="KW-0802">TPR repeat</keyword>
<dbReference type="SMART" id="SM00028">
    <property type="entry name" value="TPR"/>
    <property type="match status" value="5"/>
</dbReference>
<dbReference type="PANTHER" id="PTHR10098">
    <property type="entry name" value="RAPSYN-RELATED"/>
    <property type="match status" value="1"/>
</dbReference>
<evidence type="ECO:0000259" key="2">
    <source>
        <dbReference type="Pfam" id="PF12770"/>
    </source>
</evidence>
<dbReference type="InterPro" id="IPR024983">
    <property type="entry name" value="CHAT_dom"/>
</dbReference>
<proteinExistence type="predicted"/>
<accession>A0A0V8A0D8</accession>
<dbReference type="Gene3D" id="1.25.40.10">
    <property type="entry name" value="Tetratricopeptide repeat domain"/>
    <property type="match status" value="3"/>
</dbReference>
<gene>
    <name evidence="3" type="ORF">BC008_05510</name>
    <name evidence="4" type="ORF">BC008_06325</name>
</gene>
<evidence type="ECO:0000313" key="4">
    <source>
        <dbReference type="EMBL" id="KST70054.1"/>
    </source>
</evidence>
<feature type="domain" description="CHAT" evidence="2">
    <location>
        <begin position="623"/>
        <end position="903"/>
    </location>
</feature>
<evidence type="ECO:0000313" key="3">
    <source>
        <dbReference type="EMBL" id="KST69895.1"/>
    </source>
</evidence>
<sequence>MLSHVSIANTQVAFGRVVQAQNQNTDQLVEKGKKYYEQGQFREAVQEWKIALETYKNNKKLPQEAIVRGNLAIAYQQLGDLEETVKQWEEVVILYRQLDNSREIGRALTELAQAYSILGQPKKTIELICGVEGEDVEFERTNQKPNCIRESVLEIAKTQADEKVKVAALGIIGEAYRQLAQYKLAIKYLEDGRKIGDTNDNFLILNSLGNIYLSQAQLWKLRANSVKNSIPSIYLESKYNEFVKQAKSSYYKAQKNLEDSLEIAREQNDKSAQMRAIMNLTHVYVRSKNLKLFEQNQLNQLVQQAVSLLAELPDSTQKVYAAIDLANLPANAVDTLSLNQCTNTQNLNRKLPINEVEELLDKAIRIAVNIGDSRSQSFALGARGHVYECQENYEQALALTRQALIVADRDLKTRDSLYLWEWQTGRILLKQSKNNTSQAIEAYERAFQTLEKIRSDILTTNRDFQLNFQEIIQPIYRKLAELKLESTEQVVSLQDKSNIKSNIIASKTLNDVNKNLIAARKIIDSLKLAELQNYFGNECILASIREKQVDELLGNNTAVFSSIILENNTAILLSLPNKKTYFQWIKQKNSQNISTVQLDKLIQNFRQSLIDARKDFDYDTSQAAELYELLIAPFENYINPEEIKTLVFVEDGFFRSVPMAALYDGKQNKYLIEKYAVATTPSLSLTAPKRLNTESSRTLILGVNKTANIDGKEYPALLNVEQEIKSVENVLPNTKTLLNEDFTADNLRKKLQETVYPIIHIATHAQFGILPEDTLLVAGNNQKLTISELEKIFREFTDGVDSVELLSLTACETAVGDERSTLGLAGIALQVGVRSTLASLWSLPDESTSVLVKEFYQNLRSGQSKAEALQRAQVKLIQAKNQKDINNQYDNPGFWAPFVMIGNWL</sequence>
<dbReference type="PROSITE" id="PS50005">
    <property type="entry name" value="TPR"/>
    <property type="match status" value="1"/>
</dbReference>